<protein>
    <submittedName>
        <fullName evidence="2">Uncharacterized protein</fullName>
    </submittedName>
</protein>
<dbReference type="EMBL" id="FUXZ01000014">
    <property type="protein sequence ID" value="SKA70836.1"/>
    <property type="molecule type" value="Genomic_DNA"/>
</dbReference>
<reference evidence="2 3" key="1">
    <citation type="submission" date="2017-02" db="EMBL/GenBank/DDBJ databases">
        <authorList>
            <person name="Peterson S.W."/>
        </authorList>
    </citation>
    <scope>NUCLEOTIDE SEQUENCE [LARGE SCALE GENOMIC DNA]</scope>
    <source>
        <strain evidence="2 3">ATCC 35992</strain>
    </source>
</reference>
<gene>
    <name evidence="2" type="ORF">SAMN02745111_02128</name>
</gene>
<evidence type="ECO:0000313" key="3">
    <source>
        <dbReference type="Proteomes" id="UP000190814"/>
    </source>
</evidence>
<keyword evidence="1" id="KW-1133">Transmembrane helix</keyword>
<name>A0A1T4W0Q7_9FIRM</name>
<dbReference type="RefSeq" id="WP_078766956.1">
    <property type="nucleotide sequence ID" value="NZ_FUXZ01000014.1"/>
</dbReference>
<sequence length="247" mass="28051">MKKNNNTEIKGLSFIDVKKATLTIDTLFDGLKDVVDINELKEEITEVLKYGGKVYALKKHRKEGKPIIVMCGIIVDKTLFGNDEELEKRKKISFLLEGVKDDFEMTKIYANKEYATPRIKNHFLCHVNECMQDSISMGCAVSYTIGELKYEKKTYKVFGSAMTIEAIALLAGIIVGIVTHNFTYGLLIWLLFTLFTSSKLTFNGKNVSKNNYRNITFSTEDAFFDVKKGDELDEIKVSVNNLFITSM</sequence>
<feature type="transmembrane region" description="Helical" evidence="1">
    <location>
        <begin position="157"/>
        <end position="178"/>
    </location>
</feature>
<dbReference type="AlphaFoldDB" id="A0A1T4W0Q7"/>
<proteinExistence type="predicted"/>
<feature type="transmembrane region" description="Helical" evidence="1">
    <location>
        <begin position="184"/>
        <end position="202"/>
    </location>
</feature>
<dbReference type="Proteomes" id="UP000190814">
    <property type="component" value="Unassembled WGS sequence"/>
</dbReference>
<evidence type="ECO:0000313" key="2">
    <source>
        <dbReference type="EMBL" id="SKA70836.1"/>
    </source>
</evidence>
<keyword evidence="1" id="KW-0472">Membrane</keyword>
<keyword evidence="3" id="KW-1185">Reference proteome</keyword>
<accession>A0A1T4W0Q7</accession>
<evidence type="ECO:0000256" key="1">
    <source>
        <dbReference type="SAM" id="Phobius"/>
    </source>
</evidence>
<keyword evidence="1" id="KW-0812">Transmembrane</keyword>
<organism evidence="2 3">
    <name type="scientific">Eubacterium uniforme</name>
    <dbReference type="NCBI Taxonomy" id="39495"/>
    <lineage>
        <taxon>Bacteria</taxon>
        <taxon>Bacillati</taxon>
        <taxon>Bacillota</taxon>
        <taxon>Clostridia</taxon>
        <taxon>Eubacteriales</taxon>
        <taxon>Eubacteriaceae</taxon>
        <taxon>Eubacterium</taxon>
    </lineage>
</organism>
<dbReference type="STRING" id="39495.SAMN02745111_02128"/>